<dbReference type="AlphaFoldDB" id="A0A2T5JT02"/>
<dbReference type="InterPro" id="IPR011991">
    <property type="entry name" value="ArsR-like_HTH"/>
</dbReference>
<name>A0A2T5JT02_9RHOB</name>
<dbReference type="InterPro" id="IPR001845">
    <property type="entry name" value="HTH_ArsR_DNA-bd_dom"/>
</dbReference>
<dbReference type="RefSeq" id="WP_233864052.1">
    <property type="nucleotide sequence ID" value="NZ_CP090022.1"/>
</dbReference>
<dbReference type="InterPro" id="IPR036388">
    <property type="entry name" value="WH-like_DNA-bd_sf"/>
</dbReference>
<reference evidence="2 3" key="1">
    <citation type="submission" date="2018-04" db="EMBL/GenBank/DDBJ databases">
        <title>Genomic Encyclopedia of Type Strains, Phase III (KMG-III): the genomes of soil and plant-associated and newly described type strains.</title>
        <authorList>
            <person name="Whitman W."/>
        </authorList>
    </citation>
    <scope>NUCLEOTIDE SEQUENCE [LARGE SCALE GENOMIC DNA]</scope>
    <source>
        <strain evidence="2 3">KA25</strain>
    </source>
</reference>
<comment type="caution">
    <text evidence="2">The sequence shown here is derived from an EMBL/GenBank/DDBJ whole genome shotgun (WGS) entry which is preliminary data.</text>
</comment>
<evidence type="ECO:0000259" key="1">
    <source>
        <dbReference type="Pfam" id="PF01022"/>
    </source>
</evidence>
<dbReference type="Pfam" id="PF01022">
    <property type="entry name" value="HTH_5"/>
    <property type="match status" value="1"/>
</dbReference>
<keyword evidence="3" id="KW-1185">Reference proteome</keyword>
<dbReference type="InterPro" id="IPR036390">
    <property type="entry name" value="WH_DNA-bd_sf"/>
</dbReference>
<sequence length="77" mass="8016">MDQVGPAQSTVSQHLRILKASGLVHGTIDHPRICHALDPTALAPLRALLDAIAARHADGDAPCCYTPQGCVPRGTAP</sequence>
<accession>A0A2T5JT02</accession>
<dbReference type="GO" id="GO:0003700">
    <property type="term" value="F:DNA-binding transcription factor activity"/>
    <property type="evidence" value="ECO:0007669"/>
    <property type="project" value="InterPro"/>
</dbReference>
<organism evidence="2 3">
    <name type="scientific">Cereibacter azotoformans</name>
    <dbReference type="NCBI Taxonomy" id="43057"/>
    <lineage>
        <taxon>Bacteria</taxon>
        <taxon>Pseudomonadati</taxon>
        <taxon>Pseudomonadota</taxon>
        <taxon>Alphaproteobacteria</taxon>
        <taxon>Rhodobacterales</taxon>
        <taxon>Paracoccaceae</taxon>
        <taxon>Cereibacter</taxon>
    </lineage>
</organism>
<evidence type="ECO:0000313" key="2">
    <source>
        <dbReference type="EMBL" id="PTR11594.1"/>
    </source>
</evidence>
<gene>
    <name evidence="2" type="ORF">C8J28_12726</name>
</gene>
<dbReference type="SUPFAM" id="SSF46785">
    <property type="entry name" value="Winged helix' DNA-binding domain"/>
    <property type="match status" value="1"/>
</dbReference>
<dbReference type="Proteomes" id="UP000244060">
    <property type="component" value="Unassembled WGS sequence"/>
</dbReference>
<protein>
    <submittedName>
        <fullName evidence="2">Regulatory ArsR family protein</fullName>
    </submittedName>
</protein>
<dbReference type="EMBL" id="QAOT01000027">
    <property type="protein sequence ID" value="PTR11594.1"/>
    <property type="molecule type" value="Genomic_DNA"/>
</dbReference>
<proteinExistence type="predicted"/>
<dbReference type="Gene3D" id="1.10.10.10">
    <property type="entry name" value="Winged helix-like DNA-binding domain superfamily/Winged helix DNA-binding domain"/>
    <property type="match status" value="1"/>
</dbReference>
<evidence type="ECO:0000313" key="3">
    <source>
        <dbReference type="Proteomes" id="UP000244060"/>
    </source>
</evidence>
<dbReference type="CDD" id="cd00090">
    <property type="entry name" value="HTH_ARSR"/>
    <property type="match status" value="1"/>
</dbReference>
<feature type="domain" description="HTH arsR-type" evidence="1">
    <location>
        <begin position="1"/>
        <end position="25"/>
    </location>
</feature>